<protein>
    <submittedName>
        <fullName evidence="2">Uncharacterized protein</fullName>
    </submittedName>
</protein>
<dbReference type="Proteomes" id="UP001500064">
    <property type="component" value="Unassembled WGS sequence"/>
</dbReference>
<organism evidence="2 3">
    <name type="scientific">Nonomuraea maheshkhaliensis</name>
    <dbReference type="NCBI Taxonomy" id="419590"/>
    <lineage>
        <taxon>Bacteria</taxon>
        <taxon>Bacillati</taxon>
        <taxon>Actinomycetota</taxon>
        <taxon>Actinomycetes</taxon>
        <taxon>Streptosporangiales</taxon>
        <taxon>Streptosporangiaceae</taxon>
        <taxon>Nonomuraea</taxon>
    </lineage>
</organism>
<name>A0ABP4SKB4_9ACTN</name>
<reference evidence="3" key="1">
    <citation type="journal article" date="2019" name="Int. J. Syst. Evol. Microbiol.">
        <title>The Global Catalogue of Microorganisms (GCM) 10K type strain sequencing project: providing services to taxonomists for standard genome sequencing and annotation.</title>
        <authorList>
            <consortium name="The Broad Institute Genomics Platform"/>
            <consortium name="The Broad Institute Genome Sequencing Center for Infectious Disease"/>
            <person name="Wu L."/>
            <person name="Ma J."/>
        </authorList>
    </citation>
    <scope>NUCLEOTIDE SEQUENCE [LARGE SCALE GENOMIC DNA]</scope>
    <source>
        <strain evidence="3">JCM 13929</strain>
    </source>
</reference>
<proteinExistence type="predicted"/>
<dbReference type="EMBL" id="BAAAMU010000088">
    <property type="protein sequence ID" value="GAA1670878.1"/>
    <property type="molecule type" value="Genomic_DNA"/>
</dbReference>
<evidence type="ECO:0000256" key="1">
    <source>
        <dbReference type="SAM" id="MobiDB-lite"/>
    </source>
</evidence>
<accession>A0ABP4SKB4</accession>
<keyword evidence="3" id="KW-1185">Reference proteome</keyword>
<gene>
    <name evidence="2" type="ORF">GCM10009733_080260</name>
</gene>
<evidence type="ECO:0000313" key="3">
    <source>
        <dbReference type="Proteomes" id="UP001500064"/>
    </source>
</evidence>
<evidence type="ECO:0000313" key="2">
    <source>
        <dbReference type="EMBL" id="GAA1670878.1"/>
    </source>
</evidence>
<comment type="caution">
    <text evidence="2">The sequence shown here is derived from an EMBL/GenBank/DDBJ whole genome shotgun (WGS) entry which is preliminary data.</text>
</comment>
<feature type="region of interest" description="Disordered" evidence="1">
    <location>
        <begin position="14"/>
        <end position="36"/>
    </location>
</feature>
<sequence>MAARTIRSLLKGVSAGRLGGSGRSQTSAGSPSPVARPAVIAPRSSMYAFSGVQVNGINITPARPIQCIEQYSVSRRVAVVDVESVLVTEGLPGGGAVVELAGLP</sequence>